<dbReference type="KEGG" id="eiv:EIN_222570"/>
<dbReference type="InterPro" id="IPR004875">
    <property type="entry name" value="DDE_SF_endonuclease_dom"/>
</dbReference>
<gene>
    <name evidence="3" type="ORF">EIN_222570</name>
</gene>
<dbReference type="VEuPathDB" id="AmoebaDB:EIN_222570"/>
<protein>
    <recommendedName>
        <fullName evidence="2">DDE-1 domain-containing protein</fullName>
    </recommendedName>
</protein>
<evidence type="ECO:0000313" key="4">
    <source>
        <dbReference type="Proteomes" id="UP000014680"/>
    </source>
</evidence>
<evidence type="ECO:0000256" key="1">
    <source>
        <dbReference type="SAM" id="MobiDB-lite"/>
    </source>
</evidence>
<dbReference type="EMBL" id="KB206756">
    <property type="protein sequence ID" value="ELP88104.1"/>
    <property type="molecule type" value="Genomic_DNA"/>
</dbReference>
<reference evidence="3 4" key="1">
    <citation type="submission" date="2012-10" db="EMBL/GenBank/DDBJ databases">
        <authorList>
            <person name="Zafar N."/>
            <person name="Inman J."/>
            <person name="Hall N."/>
            <person name="Lorenzi H."/>
            <person name="Caler E."/>
        </authorList>
    </citation>
    <scope>NUCLEOTIDE SEQUENCE [LARGE SCALE GENOMIC DNA]</scope>
    <source>
        <strain evidence="3 4">IP1</strain>
    </source>
</reference>
<sequence length="568" mass="64632">MEEHKEVSGLDILMPQRVSEIKSEKEKVEKKPKRYSFRGQDLEAMKKLNDSGLKQKELLKEIKEQTGFKLSSSTLATLRANNFKKHKRGRKAKFPDLYNILNMNVENCLTNDIPIHYFQIMVFAKELISHFHAQKKYLEVTEESINQAWVQTFCKSQTFSETVTNGEFSGIDLASYSTTLDDIRSAIGYMSTLGYVSYSMDEIDVSLRYIEHWSNSALMKPTLVGDDRKKLTAILCGSSSGGKCILGVFGSNKSSKTDGIVYFHGTATFLDYSSLWKWVSCLDFGAENGPNEEKKKILMLIDNNEPHLKLLEKATPIPLPPNLKCNVLQLHGYENVAFLVLPKGTTGLFQPMCQGIKTTFKTIFKTKMIDDYLQKNVKISLTEGTPEGQLNEEIPVPSILSTSIAQDKEKTEEKKRNRVCGRLDDYIQMMKETWDEITEDSIRAGWTKSTLLPEAMGTLPRISEPSPQEEMSKHTLKEKVDKLKEVGKLPKEFDNEDVFLDTTDDLPGLITSENEKKKKKAEEEDQKEKEKQINNITKTLIDELDAIVDKEAQKRLLDIVKAKLEAFM</sequence>
<dbReference type="AlphaFoldDB" id="A0A0A1U253"/>
<proteinExistence type="predicted"/>
<dbReference type="Proteomes" id="UP000014680">
    <property type="component" value="Unassembled WGS sequence"/>
</dbReference>
<accession>A0A0A1U253</accession>
<organism evidence="3 4">
    <name type="scientific">Entamoeba invadens IP1</name>
    <dbReference type="NCBI Taxonomy" id="370355"/>
    <lineage>
        <taxon>Eukaryota</taxon>
        <taxon>Amoebozoa</taxon>
        <taxon>Evosea</taxon>
        <taxon>Archamoebae</taxon>
        <taxon>Mastigamoebida</taxon>
        <taxon>Entamoebidae</taxon>
        <taxon>Entamoeba</taxon>
    </lineage>
</organism>
<name>A0A0A1U253_ENTIV</name>
<dbReference type="Pfam" id="PF03184">
    <property type="entry name" value="DDE_1"/>
    <property type="match status" value="1"/>
</dbReference>
<feature type="region of interest" description="Disordered" evidence="1">
    <location>
        <begin position="504"/>
        <end position="531"/>
    </location>
</feature>
<dbReference type="GeneID" id="14887240"/>
<evidence type="ECO:0000313" key="3">
    <source>
        <dbReference type="EMBL" id="ELP88104.1"/>
    </source>
</evidence>
<dbReference type="RefSeq" id="XP_004254875.1">
    <property type="nucleotide sequence ID" value="XM_004254827.1"/>
</dbReference>
<feature type="domain" description="DDE-1" evidence="2">
    <location>
        <begin position="252"/>
        <end position="446"/>
    </location>
</feature>
<dbReference type="GO" id="GO:0003676">
    <property type="term" value="F:nucleic acid binding"/>
    <property type="evidence" value="ECO:0007669"/>
    <property type="project" value="InterPro"/>
</dbReference>
<feature type="compositionally biased region" description="Basic and acidic residues" evidence="1">
    <location>
        <begin position="513"/>
        <end position="531"/>
    </location>
</feature>
<evidence type="ECO:0000259" key="2">
    <source>
        <dbReference type="Pfam" id="PF03184"/>
    </source>
</evidence>
<keyword evidence="4" id="KW-1185">Reference proteome</keyword>